<evidence type="ECO:0000256" key="1">
    <source>
        <dbReference type="SAM" id="SignalP"/>
    </source>
</evidence>
<dbReference type="EMBL" id="JBHUFV010000061">
    <property type="protein sequence ID" value="MFD1937990.1"/>
    <property type="molecule type" value="Genomic_DNA"/>
</dbReference>
<dbReference type="Pfam" id="PF04402">
    <property type="entry name" value="SIMPL"/>
    <property type="match status" value="1"/>
</dbReference>
<protein>
    <submittedName>
        <fullName evidence="2">SIMPL domain-containing protein</fullName>
    </submittedName>
</protein>
<keyword evidence="1" id="KW-0732">Signal</keyword>
<feature type="chain" id="PRO_5047148183" evidence="1">
    <location>
        <begin position="28"/>
        <end position="239"/>
    </location>
</feature>
<evidence type="ECO:0000313" key="3">
    <source>
        <dbReference type="Proteomes" id="UP001597368"/>
    </source>
</evidence>
<dbReference type="RefSeq" id="WP_379579649.1">
    <property type="nucleotide sequence ID" value="NZ_JBHUFV010000061.1"/>
</dbReference>
<dbReference type="Proteomes" id="UP001597368">
    <property type="component" value="Unassembled WGS sequence"/>
</dbReference>
<dbReference type="InterPro" id="IPR007497">
    <property type="entry name" value="SIMPL/DUF541"/>
</dbReference>
<organism evidence="2 3">
    <name type="scientific">Nonomuraea mangrovi</name>
    <dbReference type="NCBI Taxonomy" id="2316207"/>
    <lineage>
        <taxon>Bacteria</taxon>
        <taxon>Bacillati</taxon>
        <taxon>Actinomycetota</taxon>
        <taxon>Actinomycetes</taxon>
        <taxon>Streptosporangiales</taxon>
        <taxon>Streptosporangiaceae</taxon>
        <taxon>Nonomuraea</taxon>
    </lineage>
</organism>
<sequence>MIKLADALAATAVALGMMGTLGGTAHAAPESARVVADEARKQVAVVGHGTVSTAPDVMRLSAGVEVRGATAGKAFAAARGAAARLTNALIKAGVSVDDLTTNELSLGPEYETYPKVSGYRAAQGVEAIVRDLSKADRIIDAVAAIGEEVRLNGVSFEVSDPAKVMEGARAAAFKDAAIKAKQYAALAGRRLGEVVEISEEIPGGPAPMMFTGALAQDKASVSPGRQTLGVNVRVVYALD</sequence>
<comment type="caution">
    <text evidence="2">The sequence shown here is derived from an EMBL/GenBank/DDBJ whole genome shotgun (WGS) entry which is preliminary data.</text>
</comment>
<dbReference type="InterPro" id="IPR052022">
    <property type="entry name" value="26kDa_periplasmic_antigen"/>
</dbReference>
<feature type="signal peptide" evidence="1">
    <location>
        <begin position="1"/>
        <end position="27"/>
    </location>
</feature>
<dbReference type="PANTHER" id="PTHR34387">
    <property type="entry name" value="SLR1258 PROTEIN"/>
    <property type="match status" value="1"/>
</dbReference>
<dbReference type="Gene3D" id="3.30.110.170">
    <property type="entry name" value="Protein of unknown function (DUF541), domain 1"/>
    <property type="match status" value="1"/>
</dbReference>
<name>A0ABW4TAE2_9ACTN</name>
<evidence type="ECO:0000313" key="2">
    <source>
        <dbReference type="EMBL" id="MFD1937990.1"/>
    </source>
</evidence>
<accession>A0ABW4TAE2</accession>
<dbReference type="PANTHER" id="PTHR34387:SF1">
    <property type="entry name" value="PERIPLASMIC IMMUNOGENIC PROTEIN"/>
    <property type="match status" value="1"/>
</dbReference>
<proteinExistence type="predicted"/>
<reference evidence="3" key="1">
    <citation type="journal article" date="2019" name="Int. J. Syst. Evol. Microbiol.">
        <title>The Global Catalogue of Microorganisms (GCM) 10K type strain sequencing project: providing services to taxonomists for standard genome sequencing and annotation.</title>
        <authorList>
            <consortium name="The Broad Institute Genomics Platform"/>
            <consortium name="The Broad Institute Genome Sequencing Center for Infectious Disease"/>
            <person name="Wu L."/>
            <person name="Ma J."/>
        </authorList>
    </citation>
    <scope>NUCLEOTIDE SEQUENCE [LARGE SCALE GENOMIC DNA]</scope>
    <source>
        <strain evidence="3">ICMP 6774ER</strain>
    </source>
</reference>
<gene>
    <name evidence="2" type="ORF">ACFSKW_41605</name>
</gene>
<keyword evidence="3" id="KW-1185">Reference proteome</keyword>
<dbReference type="Gene3D" id="3.30.70.2970">
    <property type="entry name" value="Protein of unknown function (DUF541), domain 2"/>
    <property type="match status" value="1"/>
</dbReference>